<reference evidence="12" key="1">
    <citation type="submission" date="2017-09" db="EMBL/GenBank/DDBJ databases">
        <title>The Reconstruction of 2,631 Draft Metagenome-Assembled Genomes from the Global Oceans.</title>
        <authorList>
            <person name="Tully B.J."/>
            <person name="Graham E.D."/>
            <person name="Heidelberg J.F."/>
        </authorList>
    </citation>
    <scope>NUCLEOTIDE SEQUENCE [LARGE SCALE GENOMIC DNA]</scope>
</reference>
<name>A0A2D6YLU5_9DELT</name>
<evidence type="ECO:0000313" key="11">
    <source>
        <dbReference type="EMBL" id="MAH64166.1"/>
    </source>
</evidence>
<evidence type="ECO:0000256" key="1">
    <source>
        <dbReference type="ARBA" id="ARBA00001460"/>
    </source>
</evidence>
<organism evidence="11 12">
    <name type="scientific">SAR324 cluster bacterium</name>
    <dbReference type="NCBI Taxonomy" id="2024889"/>
    <lineage>
        <taxon>Bacteria</taxon>
        <taxon>Deltaproteobacteria</taxon>
        <taxon>SAR324 cluster</taxon>
    </lineage>
</organism>
<dbReference type="AlphaFoldDB" id="A0A2D6YLU5"/>
<keyword evidence="7 10" id="KW-0378">Hydrolase</keyword>
<evidence type="ECO:0000256" key="5">
    <source>
        <dbReference type="ARBA" id="ARBA00022605"/>
    </source>
</evidence>
<gene>
    <name evidence="10" type="primary">hisE</name>
    <name evidence="11" type="ORF">CMN54_12130</name>
</gene>
<sequence length="104" mass="11616">MKMLSQVLETIHQRIASGDTNSSYVASLVQKGEDRILKKIAEEATEVVLAAKGNDRAALVHELTDLWFHCLVLMAEKEISLLDIDNEFLSRFGQSGIEEKASRN</sequence>
<dbReference type="Pfam" id="PF01503">
    <property type="entry name" value="PRA-PH"/>
    <property type="match status" value="1"/>
</dbReference>
<dbReference type="EC" id="3.6.1.31" evidence="10"/>
<evidence type="ECO:0000256" key="9">
    <source>
        <dbReference type="ARBA" id="ARBA00023102"/>
    </source>
</evidence>
<dbReference type="PANTHER" id="PTHR42945:SF9">
    <property type="entry name" value="HISTIDINE BIOSYNTHESIS BIFUNCTIONAL PROTEIN HISIE"/>
    <property type="match status" value="1"/>
</dbReference>
<dbReference type="EMBL" id="NZEX01000140">
    <property type="protein sequence ID" value="MAH64166.1"/>
    <property type="molecule type" value="Genomic_DNA"/>
</dbReference>
<dbReference type="GO" id="GO:0005524">
    <property type="term" value="F:ATP binding"/>
    <property type="evidence" value="ECO:0007669"/>
    <property type="project" value="UniProtKB-KW"/>
</dbReference>
<evidence type="ECO:0000256" key="10">
    <source>
        <dbReference type="HAMAP-Rule" id="MF_01020"/>
    </source>
</evidence>
<comment type="similarity">
    <text evidence="10">Belongs to the PRA-PH family.</text>
</comment>
<comment type="subcellular location">
    <subcellularLocation>
        <location evidence="2 10">Cytoplasm</location>
    </subcellularLocation>
</comment>
<dbReference type="PANTHER" id="PTHR42945">
    <property type="entry name" value="HISTIDINE BIOSYNTHESIS BIFUNCTIONAL PROTEIN"/>
    <property type="match status" value="1"/>
</dbReference>
<dbReference type="InterPro" id="IPR021130">
    <property type="entry name" value="PRib-ATP_PPHydrolase-like"/>
</dbReference>
<dbReference type="GO" id="GO:0005737">
    <property type="term" value="C:cytoplasm"/>
    <property type="evidence" value="ECO:0007669"/>
    <property type="project" value="UniProtKB-SubCell"/>
</dbReference>
<keyword evidence="4 10" id="KW-0963">Cytoplasm</keyword>
<evidence type="ECO:0000256" key="3">
    <source>
        <dbReference type="ARBA" id="ARBA00005204"/>
    </source>
</evidence>
<dbReference type="Proteomes" id="UP000226525">
    <property type="component" value="Unassembled WGS sequence"/>
</dbReference>
<comment type="catalytic activity">
    <reaction evidence="1 10">
        <text>1-(5-phospho-beta-D-ribosyl)-ATP + H2O = 1-(5-phospho-beta-D-ribosyl)-5'-AMP + diphosphate + H(+)</text>
        <dbReference type="Rhea" id="RHEA:22828"/>
        <dbReference type="ChEBI" id="CHEBI:15377"/>
        <dbReference type="ChEBI" id="CHEBI:15378"/>
        <dbReference type="ChEBI" id="CHEBI:33019"/>
        <dbReference type="ChEBI" id="CHEBI:59457"/>
        <dbReference type="ChEBI" id="CHEBI:73183"/>
        <dbReference type="EC" id="3.6.1.31"/>
    </reaction>
</comment>
<evidence type="ECO:0000256" key="6">
    <source>
        <dbReference type="ARBA" id="ARBA00022741"/>
    </source>
</evidence>
<protein>
    <recommendedName>
        <fullName evidence="10">Phosphoribosyl-ATP pyrophosphatase</fullName>
        <shortName evidence="10">PRA-PH</shortName>
        <ecNumber evidence="10">3.6.1.31</ecNumber>
    </recommendedName>
</protein>
<evidence type="ECO:0000256" key="4">
    <source>
        <dbReference type="ARBA" id="ARBA00022490"/>
    </source>
</evidence>
<keyword evidence="8 10" id="KW-0067">ATP-binding</keyword>
<dbReference type="NCBIfam" id="TIGR03188">
    <property type="entry name" value="histidine_hisI"/>
    <property type="match status" value="1"/>
</dbReference>
<dbReference type="GO" id="GO:0004636">
    <property type="term" value="F:phosphoribosyl-ATP diphosphatase activity"/>
    <property type="evidence" value="ECO:0007669"/>
    <property type="project" value="UniProtKB-UniRule"/>
</dbReference>
<comment type="caution">
    <text evidence="11">The sequence shown here is derived from an EMBL/GenBank/DDBJ whole genome shotgun (WGS) entry which is preliminary data.</text>
</comment>
<dbReference type="NCBIfam" id="NF001611">
    <property type="entry name" value="PRK00400.1-3"/>
    <property type="match status" value="1"/>
</dbReference>
<evidence type="ECO:0000256" key="7">
    <source>
        <dbReference type="ARBA" id="ARBA00022801"/>
    </source>
</evidence>
<dbReference type="GO" id="GO:0000105">
    <property type="term" value="P:L-histidine biosynthetic process"/>
    <property type="evidence" value="ECO:0007669"/>
    <property type="project" value="UniProtKB-UniRule"/>
</dbReference>
<evidence type="ECO:0000313" key="12">
    <source>
        <dbReference type="Proteomes" id="UP000226525"/>
    </source>
</evidence>
<keyword evidence="6 10" id="KW-0547">Nucleotide-binding</keyword>
<comment type="pathway">
    <text evidence="3 10">Amino-acid biosynthesis; L-histidine biosynthesis; L-histidine from 5-phospho-alpha-D-ribose 1-diphosphate: step 2/9.</text>
</comment>
<dbReference type="InterPro" id="IPR008179">
    <property type="entry name" value="HisE"/>
</dbReference>
<dbReference type="HAMAP" id="MF_01020">
    <property type="entry name" value="HisE"/>
    <property type="match status" value="1"/>
</dbReference>
<accession>A0A2D6YLU5</accession>
<keyword evidence="5 10" id="KW-0028">Amino-acid biosynthesis</keyword>
<keyword evidence="9 10" id="KW-0368">Histidine biosynthesis</keyword>
<dbReference type="CDD" id="cd11534">
    <property type="entry name" value="NTP-PPase_HisIE_like"/>
    <property type="match status" value="1"/>
</dbReference>
<evidence type="ECO:0000256" key="2">
    <source>
        <dbReference type="ARBA" id="ARBA00004496"/>
    </source>
</evidence>
<dbReference type="UniPathway" id="UPA00031">
    <property type="reaction ID" value="UER00007"/>
</dbReference>
<proteinExistence type="inferred from homology"/>
<dbReference type="SUPFAM" id="SSF101386">
    <property type="entry name" value="all-alpha NTP pyrophosphatases"/>
    <property type="match status" value="1"/>
</dbReference>
<evidence type="ECO:0000256" key="8">
    <source>
        <dbReference type="ARBA" id="ARBA00022840"/>
    </source>
</evidence>
<dbReference type="Gene3D" id="1.10.287.1080">
    <property type="entry name" value="MazG-like"/>
    <property type="match status" value="1"/>
</dbReference>